<dbReference type="EMBL" id="CP000967">
    <property type="protein sequence ID" value="ACD60266.1"/>
    <property type="molecule type" value="Genomic_DNA"/>
</dbReference>
<organism evidence="1 2">
    <name type="scientific">Xanthomonas oryzae pv. oryzae (strain PXO99A)</name>
    <dbReference type="NCBI Taxonomy" id="360094"/>
    <lineage>
        <taxon>Bacteria</taxon>
        <taxon>Pseudomonadati</taxon>
        <taxon>Pseudomonadota</taxon>
        <taxon>Gammaproteobacteria</taxon>
        <taxon>Lysobacterales</taxon>
        <taxon>Lysobacteraceae</taxon>
        <taxon>Xanthomonas</taxon>
    </lineage>
</organism>
<evidence type="ECO:0000313" key="2">
    <source>
        <dbReference type="Proteomes" id="UP000001740"/>
    </source>
</evidence>
<proteinExistence type="predicted"/>
<dbReference type="Proteomes" id="UP000001740">
    <property type="component" value="Chromosome"/>
</dbReference>
<gene>
    <name evidence="1" type="ordered locus">PXO_02113</name>
</gene>
<protein>
    <submittedName>
        <fullName evidence="1">Uncharacterized protein</fullName>
    </submittedName>
</protein>
<evidence type="ECO:0000313" key="1">
    <source>
        <dbReference type="EMBL" id="ACD60266.1"/>
    </source>
</evidence>
<accession>A0A0K0GML0</accession>
<dbReference type="AlphaFoldDB" id="A0A0K0GML0"/>
<dbReference type="HOGENOM" id="CLU_2621187_0_0_6"/>
<sequence>MRLRWLRLRRLRVLAGNFRHRGSIARYRSCRGLRRQRWRHHGHIDRVLLRSSSHLPAFATLSCARCAGHWHIAVRTGN</sequence>
<dbReference type="KEGG" id="xop:PXO_02113"/>
<name>A0A0K0GML0_XANOP</name>
<reference evidence="1 2" key="1">
    <citation type="journal article" date="2008" name="BMC Genomics">
        <title>Genome sequence and rapid evolution of the rice pathogen Xanthomonas oryzae pv. oryzae PXO99A.</title>
        <authorList>
            <person name="Salzberg S.L."/>
            <person name="Sommer D.D."/>
            <person name="Schatz M.C."/>
            <person name="Phillippy A.M."/>
            <person name="Rabinowicz P.D."/>
            <person name="Tsuge S."/>
            <person name="Furutani A."/>
            <person name="Ochiai H."/>
            <person name="Delcher A.L."/>
            <person name="Kelley D."/>
            <person name="Madupu R."/>
            <person name="Puiu D."/>
            <person name="Radune D."/>
            <person name="Shumway M."/>
            <person name="Trapnell C."/>
            <person name="Aparna G."/>
            <person name="Jha G."/>
            <person name="Pandey A."/>
            <person name="Patil P.B."/>
            <person name="Ishihara H."/>
            <person name="Meyer D.F."/>
            <person name="Szurek B."/>
            <person name="Verdier V."/>
            <person name="Koebnik R."/>
            <person name="Dow J.M."/>
            <person name="Ryan R.P."/>
            <person name="Hirata H."/>
            <person name="Tsuyumu S."/>
            <person name="Won Lee S."/>
            <person name="Seo Y.S."/>
            <person name="Sriariyanum M."/>
            <person name="Ronald P.C."/>
            <person name="Sonti R.V."/>
            <person name="Van Sluys M.A."/>
            <person name="Leach J.E."/>
            <person name="White F.F."/>
            <person name="Bogdanove A.J."/>
        </authorList>
    </citation>
    <scope>NUCLEOTIDE SEQUENCE [LARGE SCALE GENOMIC DNA]</scope>
    <source>
        <strain evidence="1 2">PXO99A</strain>
    </source>
</reference>